<dbReference type="FunFam" id="1.10.533.10:FF:000081">
    <property type="entry name" value="Apoptotic protease-activating factor 1"/>
    <property type="match status" value="1"/>
</dbReference>
<evidence type="ECO:0000313" key="2">
    <source>
        <dbReference type="Ensembl" id="ENSCCRP00020054861.1"/>
    </source>
</evidence>
<dbReference type="Proteomes" id="UP000694701">
    <property type="component" value="Unplaced"/>
</dbReference>
<dbReference type="Ensembl" id="ENSCCRT00020060213.1">
    <property type="protein sequence ID" value="ENSCCRP00020054861.1"/>
    <property type="gene ID" value="ENSCCRG00020025311.1"/>
</dbReference>
<name>A0A8C2FGI6_CYPCA</name>
<dbReference type="PROSITE" id="PS50209">
    <property type="entry name" value="CARD"/>
    <property type="match status" value="1"/>
</dbReference>
<organism evidence="2 3">
    <name type="scientific">Cyprinus carpio</name>
    <name type="common">Common carp</name>
    <dbReference type="NCBI Taxonomy" id="7962"/>
    <lineage>
        <taxon>Eukaryota</taxon>
        <taxon>Metazoa</taxon>
        <taxon>Chordata</taxon>
        <taxon>Craniata</taxon>
        <taxon>Vertebrata</taxon>
        <taxon>Euteleostomi</taxon>
        <taxon>Actinopterygii</taxon>
        <taxon>Neopterygii</taxon>
        <taxon>Teleostei</taxon>
        <taxon>Ostariophysi</taxon>
        <taxon>Cypriniformes</taxon>
        <taxon>Cyprinidae</taxon>
        <taxon>Cyprininae</taxon>
        <taxon>Cyprinus</taxon>
    </lineage>
</organism>
<dbReference type="Gene3D" id="1.10.533.10">
    <property type="entry name" value="Death Domain, Fas"/>
    <property type="match status" value="1"/>
</dbReference>
<dbReference type="SUPFAM" id="SSF47986">
    <property type="entry name" value="DEATH domain"/>
    <property type="match status" value="1"/>
</dbReference>
<proteinExistence type="predicted"/>
<dbReference type="InterPro" id="IPR001315">
    <property type="entry name" value="CARD"/>
</dbReference>
<dbReference type="GO" id="GO:0002020">
    <property type="term" value="F:protease binding"/>
    <property type="evidence" value="ECO:0007669"/>
    <property type="project" value="InterPro"/>
</dbReference>
<evidence type="ECO:0000313" key="3">
    <source>
        <dbReference type="Proteomes" id="UP000694701"/>
    </source>
</evidence>
<dbReference type="AlphaFoldDB" id="A0A8C2FGI6"/>
<dbReference type="InterPro" id="IPR011029">
    <property type="entry name" value="DEATH-like_dom_sf"/>
</dbReference>
<dbReference type="GO" id="GO:0042981">
    <property type="term" value="P:regulation of apoptotic process"/>
    <property type="evidence" value="ECO:0007669"/>
    <property type="project" value="InterPro"/>
</dbReference>
<dbReference type="PANTHER" id="PTHR15034">
    <property type="entry name" value="DEATH DOMAIN-CONTAINING PROTEIN CRADD"/>
    <property type="match status" value="1"/>
</dbReference>
<evidence type="ECO:0000259" key="1">
    <source>
        <dbReference type="PROSITE" id="PS50209"/>
    </source>
</evidence>
<feature type="domain" description="CARD" evidence="1">
    <location>
        <begin position="1"/>
        <end position="90"/>
    </location>
</feature>
<dbReference type="GO" id="GO:0070513">
    <property type="term" value="F:death domain binding"/>
    <property type="evidence" value="ECO:0007669"/>
    <property type="project" value="InterPro"/>
</dbReference>
<dbReference type="InterPro" id="IPR037939">
    <property type="entry name" value="CRADD"/>
</dbReference>
<accession>A0A8C2FGI6</accession>
<sequence>MEERARSCLLRSKDNLEQEIKVSYLMDHMVSDGILTNDEEARVLNKPTRREQAAALLEVLLMKDNRAYISFYNALVRESYGDLANLLHSGLPLLSPVGKRSFADRVSPSGNHFSHLDMYELCFFSIYY</sequence>
<dbReference type="PANTHER" id="PTHR15034:SF5">
    <property type="entry name" value="DEATH DOMAIN-CONTAINING PROTEIN CRADD"/>
    <property type="match status" value="1"/>
</dbReference>
<reference evidence="2" key="1">
    <citation type="submission" date="2025-08" db="UniProtKB">
        <authorList>
            <consortium name="Ensembl"/>
        </authorList>
    </citation>
    <scope>IDENTIFICATION</scope>
</reference>
<dbReference type="Pfam" id="PF00619">
    <property type="entry name" value="CARD"/>
    <property type="match status" value="1"/>
</dbReference>
<protein>
    <recommendedName>
        <fullName evidence="1">CARD domain-containing protein</fullName>
    </recommendedName>
</protein>